<keyword evidence="2" id="KW-1185">Reference proteome</keyword>
<dbReference type="EMBL" id="AP018316">
    <property type="protein sequence ID" value="BAZ87916.1"/>
    <property type="molecule type" value="Genomic_DNA"/>
</dbReference>
<accession>A0A1Z4V8L7</accession>
<dbReference type="Proteomes" id="UP000218702">
    <property type="component" value="Chromosome"/>
</dbReference>
<dbReference type="KEGG" id="dcm:NIES806_41480"/>
<evidence type="ECO:0000313" key="1">
    <source>
        <dbReference type="EMBL" id="BAZ87916.1"/>
    </source>
</evidence>
<evidence type="ECO:0000313" key="2">
    <source>
        <dbReference type="Proteomes" id="UP000218702"/>
    </source>
</evidence>
<dbReference type="RefSeq" id="WP_096670193.1">
    <property type="nucleotide sequence ID" value="NZ_AP018316.1"/>
</dbReference>
<organism evidence="1 2">
    <name type="scientific">Dolichospermum compactum NIES-806</name>
    <dbReference type="NCBI Taxonomy" id="1973481"/>
    <lineage>
        <taxon>Bacteria</taxon>
        <taxon>Bacillati</taxon>
        <taxon>Cyanobacteriota</taxon>
        <taxon>Cyanophyceae</taxon>
        <taxon>Nostocales</taxon>
        <taxon>Aphanizomenonaceae</taxon>
        <taxon>Dolichospermum</taxon>
        <taxon>Dolichospermum compactum</taxon>
    </lineage>
</organism>
<evidence type="ECO:0008006" key="3">
    <source>
        <dbReference type="Google" id="ProtNLM"/>
    </source>
</evidence>
<name>A0A1Z4V8L7_9CYAN</name>
<gene>
    <name evidence="1" type="ORF">NIES806_41480</name>
</gene>
<protein>
    <recommendedName>
        <fullName evidence="3">STAS/SEC14 domain-containing protein</fullName>
    </recommendedName>
</protein>
<dbReference type="OrthoDB" id="513186at2"/>
<proteinExistence type="predicted"/>
<sequence length="133" mass="15423">MTATTEIRQRAITLLEQLPGESLIKAVEFLESLSHEFLQLSAASKTPNSETALLQIIQRRLSPEEQHRLSYLREQNENEEITETEYQELLKYINRIEQQDAERAEALIKLAQLRQVDLKVLIDEFLSTDINVT</sequence>
<reference evidence="1 2" key="1">
    <citation type="submission" date="2017-06" db="EMBL/GenBank/DDBJ databases">
        <title>Genome sequencing of cyanobaciteial culture collection at National Institute for Environmental Studies (NIES).</title>
        <authorList>
            <person name="Hirose Y."/>
            <person name="Shimura Y."/>
            <person name="Fujisawa T."/>
            <person name="Nakamura Y."/>
            <person name="Kawachi M."/>
        </authorList>
    </citation>
    <scope>NUCLEOTIDE SEQUENCE [LARGE SCALE GENOMIC DNA]</scope>
    <source>
        <strain evidence="1 2">NIES-806</strain>
    </source>
</reference>
<dbReference type="AlphaFoldDB" id="A0A1Z4V8L7"/>